<organism evidence="1 2">
    <name type="scientific">Thanatephorus cucumeris (strain AG1-IA)</name>
    <name type="common">Rice sheath blight fungus</name>
    <name type="synonym">Rhizoctonia solani</name>
    <dbReference type="NCBI Taxonomy" id="983506"/>
    <lineage>
        <taxon>Eukaryota</taxon>
        <taxon>Fungi</taxon>
        <taxon>Dikarya</taxon>
        <taxon>Basidiomycota</taxon>
        <taxon>Agaricomycotina</taxon>
        <taxon>Agaricomycetes</taxon>
        <taxon>Cantharellales</taxon>
        <taxon>Ceratobasidiaceae</taxon>
        <taxon>Rhizoctonia</taxon>
        <taxon>Rhizoctonia solani AG-1</taxon>
    </lineage>
</organism>
<dbReference type="AlphaFoldDB" id="L8WT83"/>
<accession>L8WT83</accession>
<proteinExistence type="predicted"/>
<gene>
    <name evidence="1" type="ORF">AG1IA_06007</name>
</gene>
<sequence>MSATMASDIFGRVVTQVYSNLPIQNPLKTSIRKKTTTQIELDRIKPNQSYILPRRSLHSRRPIPLFATARTTTPEGGGGIGLGPWPGPGPGLGFGFTGVGVALGSSVTIWEGGAKGVPYTPGSGIHAWPGGGT</sequence>
<keyword evidence="2" id="KW-1185">Reference proteome</keyword>
<dbReference type="EMBL" id="AFRT01001566">
    <property type="protein sequence ID" value="ELU39963.1"/>
    <property type="molecule type" value="Genomic_DNA"/>
</dbReference>
<reference evidence="1 2" key="1">
    <citation type="journal article" date="2013" name="Nat. Commun.">
        <title>The evolution and pathogenic mechanisms of the rice sheath blight pathogen.</title>
        <authorList>
            <person name="Zheng A."/>
            <person name="Lin R."/>
            <person name="Xu L."/>
            <person name="Qin P."/>
            <person name="Tang C."/>
            <person name="Ai P."/>
            <person name="Zhang D."/>
            <person name="Liu Y."/>
            <person name="Sun Z."/>
            <person name="Feng H."/>
            <person name="Wang Y."/>
            <person name="Chen Y."/>
            <person name="Liang X."/>
            <person name="Fu R."/>
            <person name="Li Q."/>
            <person name="Zhang J."/>
            <person name="Yu X."/>
            <person name="Xie Z."/>
            <person name="Ding L."/>
            <person name="Guan P."/>
            <person name="Tang J."/>
            <person name="Liang Y."/>
            <person name="Wang S."/>
            <person name="Deng Q."/>
            <person name="Li S."/>
            <person name="Zhu J."/>
            <person name="Wang L."/>
            <person name="Liu H."/>
            <person name="Li P."/>
        </authorList>
    </citation>
    <scope>NUCLEOTIDE SEQUENCE [LARGE SCALE GENOMIC DNA]</scope>
    <source>
        <strain evidence="2">AG-1 IA</strain>
    </source>
</reference>
<dbReference type="HOGENOM" id="CLU_1908114_0_0_1"/>
<name>L8WT83_THACA</name>
<protein>
    <submittedName>
        <fullName evidence="1">Uncharacterized protein</fullName>
    </submittedName>
</protein>
<evidence type="ECO:0000313" key="2">
    <source>
        <dbReference type="Proteomes" id="UP000011668"/>
    </source>
</evidence>
<evidence type="ECO:0000313" key="1">
    <source>
        <dbReference type="EMBL" id="ELU39963.1"/>
    </source>
</evidence>
<dbReference type="Proteomes" id="UP000011668">
    <property type="component" value="Unassembled WGS sequence"/>
</dbReference>
<comment type="caution">
    <text evidence="1">The sequence shown here is derived from an EMBL/GenBank/DDBJ whole genome shotgun (WGS) entry which is preliminary data.</text>
</comment>